<proteinExistence type="predicted"/>
<sequence length="731" mass="83156">MELLGENIAEKRRLQQGRFSMLTTLKLGIQMLRGIEAIHELGYLHRDIKPSNFALGLYHKKDTCFIIDFGLARRYKLPNGEIRPPRDMVGFRGTARYASIFSHQSRDLGRRDDLWSLFYLMVESALGQLPWRKKRDKDLVGEMKMKYSNEELVAGLPPEFLHFVNHLHSLHYHSCPDYNFLANMFGDLYTRLGGTESTPFDWDRPKAKGAGKIRPLPSLLDHCLFVSVINARNLFTEKGNEEFLQKIPPKIRKKMFELYLQMHEGDASSSLLGVLIDKKLRELDLSRSNLSQKKLLQISQTLTSLRTLTLKPSDDDVIIDFVTQNPNLEEIRLLEARNLTNRGIKGIISHCPKLRVFEVRNGEKVNDKSLEMVMKQCDQLTELVVKDCKKVKGGVIKTFAGDTGTLRSKRPPPFHLTSMEISGCCLSKGSLKKLCKLSSNLEKLHLDPLSMAKGKSEISTLLGSCSRMRDLALTTYGPNEVSNDVLWEIARECKQLEVLKIGLRSFFEQQVVDILNNCSNLKELHIYQETFNSFAATSLPRSLRLLSSLRKLFIKFGEPSHNQSSVSDSAIKGFLHTATDLTHISLNQCFLLSPHCFPDNCYYPNLTYLDFSDCVHVGDPTIKKAAAGSPNLTFFGLNRLNNIGSESLDAISEHCLGLEKCEMLGVVCFTDGELKQFLRKLFKCFLKVTRYINREMVGVKKEVHISNTEEIFKSFPNTHRDFIFTNLAQAK</sequence>
<organism evidence="2">
    <name type="scientific">Paramoeba aestuarina</name>
    <dbReference type="NCBI Taxonomy" id="180227"/>
    <lineage>
        <taxon>Eukaryota</taxon>
        <taxon>Amoebozoa</taxon>
        <taxon>Discosea</taxon>
        <taxon>Flabellinia</taxon>
        <taxon>Dactylopodida</taxon>
        <taxon>Paramoebidae</taxon>
        <taxon>Paramoeba</taxon>
    </lineage>
</organism>
<gene>
    <name evidence="2" type="ORF">NAES01612_LOCUS11135</name>
</gene>
<dbReference type="SUPFAM" id="SSF56112">
    <property type="entry name" value="Protein kinase-like (PK-like)"/>
    <property type="match status" value="1"/>
</dbReference>
<dbReference type="InterPro" id="IPR000719">
    <property type="entry name" value="Prot_kinase_dom"/>
</dbReference>
<dbReference type="PROSITE" id="PS50011">
    <property type="entry name" value="PROTEIN_KINASE_DOM"/>
    <property type="match status" value="1"/>
</dbReference>
<dbReference type="InterPro" id="IPR050235">
    <property type="entry name" value="CK1_Ser-Thr_kinase"/>
</dbReference>
<dbReference type="GO" id="GO:0005524">
    <property type="term" value="F:ATP binding"/>
    <property type="evidence" value="ECO:0007669"/>
    <property type="project" value="InterPro"/>
</dbReference>
<dbReference type="PANTHER" id="PTHR11909">
    <property type="entry name" value="CASEIN KINASE-RELATED"/>
    <property type="match status" value="1"/>
</dbReference>
<dbReference type="Gene3D" id="1.10.510.10">
    <property type="entry name" value="Transferase(Phosphotransferase) domain 1"/>
    <property type="match status" value="1"/>
</dbReference>
<feature type="domain" description="Protein kinase" evidence="1">
    <location>
        <begin position="1"/>
        <end position="192"/>
    </location>
</feature>
<protein>
    <recommendedName>
        <fullName evidence="1">Protein kinase domain-containing protein</fullName>
    </recommendedName>
</protein>
<dbReference type="EMBL" id="HBKR01016823">
    <property type="protein sequence ID" value="CAE2305018.1"/>
    <property type="molecule type" value="Transcribed_RNA"/>
</dbReference>
<dbReference type="InterPro" id="IPR032675">
    <property type="entry name" value="LRR_dom_sf"/>
</dbReference>
<dbReference type="SMART" id="SM00220">
    <property type="entry name" value="S_TKc"/>
    <property type="match status" value="1"/>
</dbReference>
<evidence type="ECO:0000313" key="2">
    <source>
        <dbReference type="EMBL" id="CAE2305018.1"/>
    </source>
</evidence>
<accession>A0A7S4KTD0</accession>
<dbReference type="SUPFAM" id="SSF52047">
    <property type="entry name" value="RNI-like"/>
    <property type="match status" value="2"/>
</dbReference>
<evidence type="ECO:0000259" key="1">
    <source>
        <dbReference type="PROSITE" id="PS50011"/>
    </source>
</evidence>
<dbReference type="AlphaFoldDB" id="A0A7S4KTD0"/>
<reference evidence="2" key="1">
    <citation type="submission" date="2021-01" db="EMBL/GenBank/DDBJ databases">
        <authorList>
            <person name="Corre E."/>
            <person name="Pelletier E."/>
            <person name="Niang G."/>
            <person name="Scheremetjew M."/>
            <person name="Finn R."/>
            <person name="Kale V."/>
            <person name="Holt S."/>
            <person name="Cochrane G."/>
            <person name="Meng A."/>
            <person name="Brown T."/>
            <person name="Cohen L."/>
        </authorList>
    </citation>
    <scope>NUCLEOTIDE SEQUENCE</scope>
    <source>
        <strain evidence="2">SoJaBio B1-5/56/2</strain>
    </source>
</reference>
<name>A0A7S4KTD0_9EUKA</name>
<dbReference type="InterPro" id="IPR011009">
    <property type="entry name" value="Kinase-like_dom_sf"/>
</dbReference>
<dbReference type="Pfam" id="PF00069">
    <property type="entry name" value="Pkinase"/>
    <property type="match status" value="1"/>
</dbReference>
<dbReference type="GO" id="GO:0004672">
    <property type="term" value="F:protein kinase activity"/>
    <property type="evidence" value="ECO:0007669"/>
    <property type="project" value="InterPro"/>
</dbReference>
<dbReference type="Gene3D" id="3.80.10.10">
    <property type="entry name" value="Ribonuclease Inhibitor"/>
    <property type="match status" value="2"/>
</dbReference>